<protein>
    <submittedName>
        <fullName evidence="1">Uncharacterized protein</fullName>
    </submittedName>
</protein>
<dbReference type="Proteomes" id="UP001148838">
    <property type="component" value="Unassembled WGS sequence"/>
</dbReference>
<evidence type="ECO:0000313" key="1">
    <source>
        <dbReference type="EMBL" id="KAJ4451731.1"/>
    </source>
</evidence>
<reference evidence="1 2" key="1">
    <citation type="journal article" date="2022" name="Allergy">
        <title>Genome assembly and annotation of Periplaneta americana reveal a comprehensive cockroach allergen profile.</title>
        <authorList>
            <person name="Wang L."/>
            <person name="Xiong Q."/>
            <person name="Saelim N."/>
            <person name="Wang L."/>
            <person name="Nong W."/>
            <person name="Wan A.T."/>
            <person name="Shi M."/>
            <person name="Liu X."/>
            <person name="Cao Q."/>
            <person name="Hui J.H.L."/>
            <person name="Sookrung N."/>
            <person name="Leung T.F."/>
            <person name="Tungtrongchitr A."/>
            <person name="Tsui S.K.W."/>
        </authorList>
    </citation>
    <scope>NUCLEOTIDE SEQUENCE [LARGE SCALE GENOMIC DNA]</scope>
    <source>
        <strain evidence="1">PWHHKU_190912</strain>
    </source>
</reference>
<name>A0ABQ8U008_PERAM</name>
<dbReference type="EMBL" id="JAJSOF020000001">
    <property type="protein sequence ID" value="KAJ4451731.1"/>
    <property type="molecule type" value="Genomic_DNA"/>
</dbReference>
<keyword evidence="2" id="KW-1185">Reference proteome</keyword>
<gene>
    <name evidence="1" type="ORF">ANN_03202</name>
</gene>
<organism evidence="1 2">
    <name type="scientific">Periplaneta americana</name>
    <name type="common">American cockroach</name>
    <name type="synonym">Blatta americana</name>
    <dbReference type="NCBI Taxonomy" id="6978"/>
    <lineage>
        <taxon>Eukaryota</taxon>
        <taxon>Metazoa</taxon>
        <taxon>Ecdysozoa</taxon>
        <taxon>Arthropoda</taxon>
        <taxon>Hexapoda</taxon>
        <taxon>Insecta</taxon>
        <taxon>Pterygota</taxon>
        <taxon>Neoptera</taxon>
        <taxon>Polyneoptera</taxon>
        <taxon>Dictyoptera</taxon>
        <taxon>Blattodea</taxon>
        <taxon>Blattoidea</taxon>
        <taxon>Blattidae</taxon>
        <taxon>Blattinae</taxon>
        <taxon>Periplaneta</taxon>
    </lineage>
</organism>
<accession>A0ABQ8U008</accession>
<comment type="caution">
    <text evidence="1">The sequence shown here is derived from an EMBL/GenBank/DDBJ whole genome shotgun (WGS) entry which is preliminary data.</text>
</comment>
<sequence length="129" mass="15564">MELPLFGAETSTLRRNEEKRIEAFEMWMWRRMKRVKWTDRIRKKVVLERDRVEARTWSSDEFNIPYSTLKDRLNITLDPSKMPFVKEKNSFFISGEKEAELMSYVVEMQELGFRLTATQVREFAFRLAS</sequence>
<proteinExistence type="predicted"/>
<evidence type="ECO:0000313" key="2">
    <source>
        <dbReference type="Proteomes" id="UP001148838"/>
    </source>
</evidence>